<evidence type="ECO:0000259" key="4">
    <source>
        <dbReference type="PROSITE" id="PS51071"/>
    </source>
</evidence>
<accession>A0A7X0T443</accession>
<dbReference type="GO" id="GO:0003677">
    <property type="term" value="F:DNA binding"/>
    <property type="evidence" value="ECO:0007669"/>
    <property type="project" value="UniProtKB-KW"/>
</dbReference>
<dbReference type="Gene3D" id="1.10.10.10">
    <property type="entry name" value="Winged helix-like DNA-binding domain superfamily/Winged helix DNA-binding domain"/>
    <property type="match status" value="1"/>
</dbReference>
<evidence type="ECO:0000313" key="6">
    <source>
        <dbReference type="EMBL" id="MBC1322226.1"/>
    </source>
</evidence>
<dbReference type="Pfam" id="PF01418">
    <property type="entry name" value="HTH_6"/>
    <property type="match status" value="1"/>
</dbReference>
<gene>
    <name evidence="6" type="ORF">HB853_04645</name>
</gene>
<reference evidence="6 7" key="1">
    <citation type="submission" date="2020-03" db="EMBL/GenBank/DDBJ databases">
        <title>Soil Listeria distribution.</title>
        <authorList>
            <person name="Liao J."/>
            <person name="Wiedmann M."/>
        </authorList>
    </citation>
    <scope>NUCLEOTIDE SEQUENCE [LARGE SCALE GENOMIC DNA]</scope>
    <source>
        <strain evidence="6 7">FSL L7-1829</strain>
    </source>
</reference>
<dbReference type="GO" id="GO:0097367">
    <property type="term" value="F:carbohydrate derivative binding"/>
    <property type="evidence" value="ECO:0007669"/>
    <property type="project" value="InterPro"/>
</dbReference>
<dbReference type="RefSeq" id="WP_185315958.1">
    <property type="nucleotide sequence ID" value="NZ_CP151430.1"/>
</dbReference>
<sequence>MLFLDSTPDLTDLELEIYKYISDHLQQTTYMRIRELSKETHVSVATIQRFCLKFDCSGFSEFRIRLKLFLQEMKSERTKVLTPVDSSVYVDFLNRTDGINFQEKINEAIQSLNEKEIILFIGVGSSNIIAEYGALYFSSLFKMAFRIEDPVTNPITYLSKDFLDKACIIALSVSGETPEVINYLSNFNFKDSSIISITNSSQSTVAKLSTVNIPYYITKESSNEQDVTSQLPALFIIEYLAKSIHHTRNAK</sequence>
<keyword evidence="2" id="KW-0238">DNA-binding</keyword>
<name>A0A7X0T443_LISWE</name>
<dbReference type="SUPFAM" id="SSF46689">
    <property type="entry name" value="Homeodomain-like"/>
    <property type="match status" value="1"/>
</dbReference>
<dbReference type="InterPro" id="IPR035472">
    <property type="entry name" value="RpiR-like_SIS"/>
</dbReference>
<evidence type="ECO:0000259" key="5">
    <source>
        <dbReference type="PROSITE" id="PS51464"/>
    </source>
</evidence>
<organism evidence="6 7">
    <name type="scientific">Listeria welshimeri</name>
    <dbReference type="NCBI Taxonomy" id="1643"/>
    <lineage>
        <taxon>Bacteria</taxon>
        <taxon>Bacillati</taxon>
        <taxon>Bacillota</taxon>
        <taxon>Bacilli</taxon>
        <taxon>Bacillales</taxon>
        <taxon>Listeriaceae</taxon>
        <taxon>Listeria</taxon>
    </lineage>
</organism>
<dbReference type="PROSITE" id="PS51071">
    <property type="entry name" value="HTH_RPIR"/>
    <property type="match status" value="1"/>
</dbReference>
<keyword evidence="1" id="KW-0805">Transcription regulation</keyword>
<dbReference type="CDD" id="cd05013">
    <property type="entry name" value="SIS_RpiR"/>
    <property type="match status" value="1"/>
</dbReference>
<protein>
    <submittedName>
        <fullName evidence="6">MurR/RpiR family transcriptional regulator</fullName>
    </submittedName>
</protein>
<dbReference type="Proteomes" id="UP000522007">
    <property type="component" value="Unassembled WGS sequence"/>
</dbReference>
<evidence type="ECO:0000256" key="2">
    <source>
        <dbReference type="ARBA" id="ARBA00023125"/>
    </source>
</evidence>
<dbReference type="Pfam" id="PF01380">
    <property type="entry name" value="SIS"/>
    <property type="match status" value="1"/>
</dbReference>
<dbReference type="InterPro" id="IPR000281">
    <property type="entry name" value="HTH_RpiR"/>
</dbReference>
<dbReference type="GO" id="GO:0003700">
    <property type="term" value="F:DNA-binding transcription factor activity"/>
    <property type="evidence" value="ECO:0007669"/>
    <property type="project" value="InterPro"/>
</dbReference>
<evidence type="ECO:0000256" key="3">
    <source>
        <dbReference type="ARBA" id="ARBA00023163"/>
    </source>
</evidence>
<dbReference type="InterPro" id="IPR001347">
    <property type="entry name" value="SIS_dom"/>
</dbReference>
<dbReference type="InterPro" id="IPR036388">
    <property type="entry name" value="WH-like_DNA-bd_sf"/>
</dbReference>
<dbReference type="PROSITE" id="PS51464">
    <property type="entry name" value="SIS"/>
    <property type="match status" value="1"/>
</dbReference>
<comment type="caution">
    <text evidence="6">The sequence shown here is derived from an EMBL/GenBank/DDBJ whole genome shotgun (WGS) entry which is preliminary data.</text>
</comment>
<feature type="domain" description="SIS" evidence="5">
    <location>
        <begin position="108"/>
        <end position="251"/>
    </location>
</feature>
<dbReference type="SUPFAM" id="SSF53697">
    <property type="entry name" value="SIS domain"/>
    <property type="match status" value="1"/>
</dbReference>
<dbReference type="PANTHER" id="PTHR30514">
    <property type="entry name" value="GLUCOKINASE"/>
    <property type="match status" value="1"/>
</dbReference>
<dbReference type="GO" id="GO:1901135">
    <property type="term" value="P:carbohydrate derivative metabolic process"/>
    <property type="evidence" value="ECO:0007669"/>
    <property type="project" value="InterPro"/>
</dbReference>
<keyword evidence="3" id="KW-0804">Transcription</keyword>
<dbReference type="Gene3D" id="3.40.50.10490">
    <property type="entry name" value="Glucose-6-phosphate isomerase like protein, domain 1"/>
    <property type="match status" value="1"/>
</dbReference>
<dbReference type="InterPro" id="IPR009057">
    <property type="entry name" value="Homeodomain-like_sf"/>
</dbReference>
<dbReference type="InterPro" id="IPR046348">
    <property type="entry name" value="SIS_dom_sf"/>
</dbReference>
<evidence type="ECO:0000313" key="7">
    <source>
        <dbReference type="Proteomes" id="UP000522007"/>
    </source>
</evidence>
<proteinExistence type="predicted"/>
<evidence type="ECO:0000256" key="1">
    <source>
        <dbReference type="ARBA" id="ARBA00023015"/>
    </source>
</evidence>
<dbReference type="InterPro" id="IPR047640">
    <property type="entry name" value="RpiR-like"/>
</dbReference>
<feature type="domain" description="HTH rpiR-type" evidence="4">
    <location>
        <begin position="1"/>
        <end position="73"/>
    </location>
</feature>
<dbReference type="EMBL" id="JAAROP010000002">
    <property type="protein sequence ID" value="MBC1322226.1"/>
    <property type="molecule type" value="Genomic_DNA"/>
</dbReference>
<dbReference type="AlphaFoldDB" id="A0A7X0T443"/>
<dbReference type="PANTHER" id="PTHR30514:SF1">
    <property type="entry name" value="HTH-TYPE TRANSCRIPTIONAL REGULATOR HEXR-RELATED"/>
    <property type="match status" value="1"/>
</dbReference>